<reference evidence="1" key="1">
    <citation type="submission" date="2021-01" db="EMBL/GenBank/DDBJ databases">
        <title>Whole genome shotgun sequence of Catellatospora methionotrophica NBRC 14553.</title>
        <authorList>
            <person name="Komaki H."/>
            <person name="Tamura T."/>
        </authorList>
    </citation>
    <scope>NUCLEOTIDE SEQUENCE</scope>
    <source>
        <strain evidence="1">NBRC 14553</strain>
    </source>
</reference>
<evidence type="ECO:0000313" key="2">
    <source>
        <dbReference type="Proteomes" id="UP000660339"/>
    </source>
</evidence>
<proteinExistence type="predicted"/>
<protein>
    <submittedName>
        <fullName evidence="1">Uncharacterized protein</fullName>
    </submittedName>
</protein>
<dbReference type="Proteomes" id="UP000660339">
    <property type="component" value="Unassembled WGS sequence"/>
</dbReference>
<evidence type="ECO:0000313" key="1">
    <source>
        <dbReference type="EMBL" id="GIG16793.1"/>
    </source>
</evidence>
<sequence length="86" mass="9917">MHVRVKIVEWHLQDFLWAVPSDRGELRSVDESRITLRPCQRSHFQTAVGLSPAFLQNLRRRHYEIAIDTPPARRVAAAFAELAKAI</sequence>
<dbReference type="AlphaFoldDB" id="A0A8J3L9E2"/>
<keyword evidence="2" id="KW-1185">Reference proteome</keyword>
<comment type="caution">
    <text evidence="1">The sequence shown here is derived from an EMBL/GenBank/DDBJ whole genome shotgun (WGS) entry which is preliminary data.</text>
</comment>
<name>A0A8J3L9E2_9ACTN</name>
<gene>
    <name evidence="1" type="ORF">Cme02nite_51250</name>
</gene>
<dbReference type="EMBL" id="BONJ01000028">
    <property type="protein sequence ID" value="GIG16793.1"/>
    <property type="molecule type" value="Genomic_DNA"/>
</dbReference>
<organism evidence="1 2">
    <name type="scientific">Catellatospora methionotrophica</name>
    <dbReference type="NCBI Taxonomy" id="121620"/>
    <lineage>
        <taxon>Bacteria</taxon>
        <taxon>Bacillati</taxon>
        <taxon>Actinomycetota</taxon>
        <taxon>Actinomycetes</taxon>
        <taxon>Micromonosporales</taxon>
        <taxon>Micromonosporaceae</taxon>
        <taxon>Catellatospora</taxon>
    </lineage>
</organism>
<accession>A0A8J3L9E2</accession>